<accession>A0A1M4XGN7</accession>
<dbReference type="InterPro" id="IPR019820">
    <property type="entry name" value="Sec-indep_translocase_CS"/>
</dbReference>
<dbReference type="GO" id="GO:0065002">
    <property type="term" value="P:intracellular protein transmembrane transport"/>
    <property type="evidence" value="ECO:0007669"/>
    <property type="project" value="TreeGrafter"/>
</dbReference>
<organism evidence="8 9">
    <name type="scientific">Ferrithrix thermotolerans DSM 19514</name>
    <dbReference type="NCBI Taxonomy" id="1121881"/>
    <lineage>
        <taxon>Bacteria</taxon>
        <taxon>Bacillati</taxon>
        <taxon>Actinomycetota</taxon>
        <taxon>Acidimicrobiia</taxon>
        <taxon>Acidimicrobiales</taxon>
        <taxon>Acidimicrobiaceae</taxon>
        <taxon>Ferrithrix</taxon>
    </lineage>
</organism>
<feature type="transmembrane region" description="Helical" evidence="7">
    <location>
        <begin position="201"/>
        <end position="218"/>
    </location>
</feature>
<evidence type="ECO:0000256" key="6">
    <source>
        <dbReference type="ARBA" id="ARBA00023136"/>
    </source>
</evidence>
<keyword evidence="5 7" id="KW-0811">Translocation</keyword>
<dbReference type="Pfam" id="PF00902">
    <property type="entry name" value="TatC"/>
    <property type="match status" value="1"/>
</dbReference>
<dbReference type="Proteomes" id="UP000184295">
    <property type="component" value="Unassembled WGS sequence"/>
</dbReference>
<keyword evidence="7" id="KW-0813">Transport</keyword>
<proteinExistence type="inferred from homology"/>
<feature type="transmembrane region" description="Helical" evidence="7">
    <location>
        <begin position="116"/>
        <end position="138"/>
    </location>
</feature>
<name>A0A1M4XGN7_9ACTN</name>
<reference evidence="9" key="1">
    <citation type="submission" date="2016-11" db="EMBL/GenBank/DDBJ databases">
        <authorList>
            <person name="Varghese N."/>
            <person name="Submissions S."/>
        </authorList>
    </citation>
    <scope>NUCLEOTIDE SEQUENCE [LARGE SCALE GENOMIC DNA]</scope>
    <source>
        <strain evidence="9">DSM 19514</strain>
    </source>
</reference>
<feature type="transmembrane region" description="Helical" evidence="7">
    <location>
        <begin position="224"/>
        <end position="246"/>
    </location>
</feature>
<feature type="transmembrane region" description="Helical" evidence="7">
    <location>
        <begin position="28"/>
        <end position="46"/>
    </location>
</feature>
<comment type="subunit">
    <text evidence="7">The Tat system comprises two distinct complexes: a TatABC complex, containing multiple copies of TatA, TatB and TatC subunits, and a separate TatA complex, containing only TatA subunits. Substrates initially bind to the TatABC complex, which probably triggers association of the separate TatA complex to form the active translocon.</text>
</comment>
<dbReference type="OrthoDB" id="9777044at2"/>
<gene>
    <name evidence="7" type="primary">tatC</name>
    <name evidence="8" type="ORF">SAMN02745225_02008</name>
</gene>
<evidence type="ECO:0000256" key="2">
    <source>
        <dbReference type="ARBA" id="ARBA00022692"/>
    </source>
</evidence>
<keyword evidence="2 7" id="KW-0812">Transmembrane</keyword>
<keyword evidence="3 7" id="KW-0653">Protein transport</keyword>
<dbReference type="GO" id="GO:0043953">
    <property type="term" value="P:protein transport by the Tat complex"/>
    <property type="evidence" value="ECO:0007669"/>
    <property type="project" value="UniProtKB-UniRule"/>
</dbReference>
<dbReference type="AlphaFoldDB" id="A0A1M4XGN7"/>
<evidence type="ECO:0000256" key="5">
    <source>
        <dbReference type="ARBA" id="ARBA00023010"/>
    </source>
</evidence>
<feature type="transmembrane region" description="Helical" evidence="7">
    <location>
        <begin position="83"/>
        <end position="104"/>
    </location>
</feature>
<evidence type="ECO:0000256" key="1">
    <source>
        <dbReference type="ARBA" id="ARBA00004141"/>
    </source>
</evidence>
<evidence type="ECO:0000256" key="4">
    <source>
        <dbReference type="ARBA" id="ARBA00022989"/>
    </source>
</evidence>
<evidence type="ECO:0000313" key="9">
    <source>
        <dbReference type="Proteomes" id="UP000184295"/>
    </source>
</evidence>
<dbReference type="GO" id="GO:0033281">
    <property type="term" value="C:TAT protein transport complex"/>
    <property type="evidence" value="ECO:0007669"/>
    <property type="project" value="UniProtKB-UniRule"/>
</dbReference>
<keyword evidence="9" id="KW-1185">Reference proteome</keyword>
<dbReference type="InterPro" id="IPR002033">
    <property type="entry name" value="TatC"/>
</dbReference>
<keyword evidence="4 7" id="KW-1133">Transmembrane helix</keyword>
<dbReference type="EMBL" id="FQUL01000038">
    <property type="protein sequence ID" value="SHE92332.1"/>
    <property type="molecule type" value="Genomic_DNA"/>
</dbReference>
<dbReference type="HAMAP" id="MF_00902">
    <property type="entry name" value="TatC"/>
    <property type="match status" value="1"/>
</dbReference>
<evidence type="ECO:0000256" key="7">
    <source>
        <dbReference type="HAMAP-Rule" id="MF_00902"/>
    </source>
</evidence>
<dbReference type="PANTHER" id="PTHR30371">
    <property type="entry name" value="SEC-INDEPENDENT PROTEIN TRANSLOCASE PROTEIN TATC"/>
    <property type="match status" value="1"/>
</dbReference>
<dbReference type="STRING" id="1121881.SAMN02745225_02008"/>
<feature type="transmembrane region" description="Helical" evidence="7">
    <location>
        <begin position="162"/>
        <end position="189"/>
    </location>
</feature>
<dbReference type="PROSITE" id="PS01218">
    <property type="entry name" value="TATC"/>
    <property type="match status" value="1"/>
</dbReference>
<keyword evidence="7" id="KW-1003">Cell membrane</keyword>
<evidence type="ECO:0000256" key="3">
    <source>
        <dbReference type="ARBA" id="ARBA00022927"/>
    </source>
</evidence>
<dbReference type="RefSeq" id="WP_084660410.1">
    <property type="nucleotide sequence ID" value="NZ_FQUL01000038.1"/>
</dbReference>
<dbReference type="GO" id="GO:0009977">
    <property type="term" value="F:proton motive force dependent protein transmembrane transporter activity"/>
    <property type="evidence" value="ECO:0007669"/>
    <property type="project" value="TreeGrafter"/>
</dbReference>
<keyword evidence="6 7" id="KW-0472">Membrane</keyword>
<dbReference type="PANTHER" id="PTHR30371:SF0">
    <property type="entry name" value="SEC-INDEPENDENT PROTEIN TRANSLOCASE PROTEIN TATC, CHLOROPLASTIC-RELATED"/>
    <property type="match status" value="1"/>
</dbReference>
<sequence length="256" mass="28304">MSKIFRKKRSDPDAMTLVEHLAELRKRLVISAFAVTLGAIVAYVFYDAILRFFMHPLCVVDGPNHCTLYVNGPLDGFTWRVKISGFAGLFVALPVVMYQLWAFIAPGLKKSEKRYAIPFVFVSFVLFLSGAYIAYLVFPKALLFLQGAAGPQIHPLYTPQSYLGFIVVLMAAFGAAFEFPVILVTLELLGVVTPARLAKGRRWAIVLIFAAGAIFIPSSDPYSLFALTIPLVIFYELSIAIGRVLTRGRQNLSSVS</sequence>
<comment type="similarity">
    <text evidence="7">Belongs to the TatC family.</text>
</comment>
<comment type="subcellular location">
    <subcellularLocation>
        <location evidence="7">Cell membrane</location>
        <topology evidence="7">Multi-pass membrane protein</topology>
    </subcellularLocation>
    <subcellularLocation>
        <location evidence="1">Membrane</location>
        <topology evidence="1">Multi-pass membrane protein</topology>
    </subcellularLocation>
</comment>
<dbReference type="PRINTS" id="PR01840">
    <property type="entry name" value="TATCFAMILY"/>
</dbReference>
<dbReference type="NCBIfam" id="TIGR00945">
    <property type="entry name" value="tatC"/>
    <property type="match status" value="1"/>
</dbReference>
<comment type="function">
    <text evidence="7">Part of the twin-arginine translocation (Tat) system that transports large folded proteins containing a characteristic twin-arginine motif in their signal peptide across membranes. Together with TatB, TatC is part of a receptor directly interacting with Tat signal peptides.</text>
</comment>
<evidence type="ECO:0000313" key="8">
    <source>
        <dbReference type="EMBL" id="SHE92332.1"/>
    </source>
</evidence>
<protein>
    <recommendedName>
        <fullName evidence="7">Sec-independent protein translocase protein TatC</fullName>
    </recommendedName>
</protein>